<keyword evidence="3" id="KW-1185">Reference proteome</keyword>
<dbReference type="AlphaFoldDB" id="A0A5J4YRI0"/>
<dbReference type="Proteomes" id="UP000324585">
    <property type="component" value="Unassembled WGS sequence"/>
</dbReference>
<proteinExistence type="predicted"/>
<evidence type="ECO:0000259" key="1">
    <source>
        <dbReference type="Pfam" id="PF04577"/>
    </source>
</evidence>
<comment type="caution">
    <text evidence="2">The sequence shown here is derived from an EMBL/GenBank/DDBJ whole genome shotgun (WGS) entry which is preliminary data.</text>
</comment>
<feature type="domain" description="Glycosyltransferase 61 catalytic" evidence="1">
    <location>
        <begin position="268"/>
        <end position="374"/>
    </location>
</feature>
<gene>
    <name evidence="2" type="ORF">FVE85_5012</name>
</gene>
<dbReference type="GO" id="GO:0016757">
    <property type="term" value="F:glycosyltransferase activity"/>
    <property type="evidence" value="ECO:0007669"/>
    <property type="project" value="InterPro"/>
</dbReference>
<dbReference type="InterPro" id="IPR049625">
    <property type="entry name" value="Glyco_transf_61_cat"/>
</dbReference>
<name>A0A5J4YRI0_PORPP</name>
<accession>A0A5J4YRI0</accession>
<dbReference type="EMBL" id="VRMN01000006">
    <property type="protein sequence ID" value="KAA8493875.1"/>
    <property type="molecule type" value="Genomic_DNA"/>
</dbReference>
<evidence type="ECO:0000313" key="2">
    <source>
        <dbReference type="EMBL" id="KAA8493875.1"/>
    </source>
</evidence>
<dbReference type="Pfam" id="PF04577">
    <property type="entry name" value="Glyco_transf_61"/>
    <property type="match status" value="1"/>
</dbReference>
<organism evidence="2 3">
    <name type="scientific">Porphyridium purpureum</name>
    <name type="common">Red alga</name>
    <name type="synonym">Porphyridium cruentum</name>
    <dbReference type="NCBI Taxonomy" id="35688"/>
    <lineage>
        <taxon>Eukaryota</taxon>
        <taxon>Rhodophyta</taxon>
        <taxon>Bangiophyceae</taxon>
        <taxon>Porphyridiales</taxon>
        <taxon>Porphyridiaceae</taxon>
        <taxon>Porphyridium</taxon>
    </lineage>
</organism>
<evidence type="ECO:0000313" key="3">
    <source>
        <dbReference type="Proteomes" id="UP000324585"/>
    </source>
</evidence>
<sequence length="454" mass="50579">MGLGVACAHIEQTFLSVSPENLAGNPSAGITTVRFEYEAAPEYMEKPEILPGTFDGNGFDRGLALARLRPIMNPNHFLHDFFFVIIFWIAQCSGQRGGALERITTCSADRQRHHSGQNGKTCNVDVSLPFLDGPALFECGETISLLDQGWQDMATSSGVGLQLRDFEHHPRLFPDISSKACTGTHAFAGSISYFAAKFLLASVNSAGGIVELRSRPPEATLPWEAEVAPHKQRTQEQTLLRFVVGHRHREELRRLRVKGARTLKRKEAIAQFRTFVLEQLKMEKEARAGSAGSTCRILLYTRNESGTHARVWVDAADVQKNIMRDFPHARVLLLHALPPRFADAVALFAGTDVLVSLHGGWEPNVMFMPDDAVVFNTPKHCSSDTGKQSGPNRWWMRSLQLILNGLRVHWLNCSTGQESPSHFPEGRREATMYRLLGAYDTIKDVLTTQVRACF</sequence>
<protein>
    <recommendedName>
        <fullName evidence="1">Glycosyltransferase 61 catalytic domain-containing protein</fullName>
    </recommendedName>
</protein>
<reference evidence="3" key="1">
    <citation type="journal article" date="2019" name="Nat. Commun.">
        <title>Expansion of phycobilisome linker gene families in mesophilic red algae.</title>
        <authorList>
            <person name="Lee J."/>
            <person name="Kim D."/>
            <person name="Bhattacharya D."/>
            <person name="Yoon H.S."/>
        </authorList>
    </citation>
    <scope>NUCLEOTIDE SEQUENCE [LARGE SCALE GENOMIC DNA]</scope>
    <source>
        <strain evidence="3">CCMP 1328</strain>
    </source>
</reference>